<feature type="domain" description="Carbohydrate kinase PfkB" evidence="6">
    <location>
        <begin position="14"/>
        <end position="298"/>
    </location>
</feature>
<evidence type="ECO:0000313" key="7">
    <source>
        <dbReference type="EMBL" id="XBV85071.1"/>
    </source>
</evidence>
<comment type="similarity">
    <text evidence="1">Belongs to the carbohydrate kinase PfkB family.</text>
</comment>
<dbReference type="EMBL" id="CP158299">
    <property type="protein sequence ID" value="XBV85071.1"/>
    <property type="molecule type" value="Genomic_DNA"/>
</dbReference>
<evidence type="ECO:0000256" key="2">
    <source>
        <dbReference type="ARBA" id="ARBA00022679"/>
    </source>
</evidence>
<dbReference type="CDD" id="cd01167">
    <property type="entry name" value="bac_FRK"/>
    <property type="match status" value="1"/>
</dbReference>
<evidence type="ECO:0000259" key="6">
    <source>
        <dbReference type="Pfam" id="PF00294"/>
    </source>
</evidence>
<proteinExistence type="inferred from homology"/>
<dbReference type="GO" id="GO:0005524">
    <property type="term" value="F:ATP binding"/>
    <property type="evidence" value="ECO:0007669"/>
    <property type="project" value="UniProtKB-KW"/>
</dbReference>
<keyword evidence="3" id="KW-0547">Nucleotide-binding</keyword>
<evidence type="ECO:0000256" key="1">
    <source>
        <dbReference type="ARBA" id="ARBA00010688"/>
    </source>
</evidence>
<dbReference type="SUPFAM" id="SSF53613">
    <property type="entry name" value="Ribokinase-like"/>
    <property type="match status" value="1"/>
</dbReference>
<accession>A0AAU7U9C1</accession>
<dbReference type="PROSITE" id="PS00584">
    <property type="entry name" value="PFKB_KINASES_2"/>
    <property type="match status" value="1"/>
</dbReference>
<dbReference type="EC" id="2.7.1.-" evidence="7"/>
<gene>
    <name evidence="7" type="ORF">ABOD76_16735</name>
</gene>
<dbReference type="Pfam" id="PF00294">
    <property type="entry name" value="PfkB"/>
    <property type="match status" value="1"/>
</dbReference>
<dbReference type="KEGG" id="dsc:ABOD76_16735"/>
<dbReference type="PANTHER" id="PTHR43085:SF1">
    <property type="entry name" value="PSEUDOURIDINE KINASE-RELATED"/>
    <property type="match status" value="1"/>
</dbReference>
<keyword evidence="5" id="KW-0067">ATP-binding</keyword>
<evidence type="ECO:0000256" key="3">
    <source>
        <dbReference type="ARBA" id="ARBA00022741"/>
    </source>
</evidence>
<dbReference type="GO" id="GO:0016301">
    <property type="term" value="F:kinase activity"/>
    <property type="evidence" value="ECO:0007669"/>
    <property type="project" value="UniProtKB-KW"/>
</dbReference>
<organism evidence="7">
    <name type="scientific">Deinococcus sonorensis KR-87</name>
    <dbReference type="NCBI Taxonomy" id="694439"/>
    <lineage>
        <taxon>Bacteria</taxon>
        <taxon>Thermotogati</taxon>
        <taxon>Deinococcota</taxon>
        <taxon>Deinococci</taxon>
        <taxon>Deinococcales</taxon>
        <taxon>Deinococcaceae</taxon>
        <taxon>Deinococcus</taxon>
    </lineage>
</organism>
<protein>
    <submittedName>
        <fullName evidence="7">Carbohydrate kinase</fullName>
        <ecNumber evidence="7">2.7.1.-</ecNumber>
    </submittedName>
</protein>
<dbReference type="InterPro" id="IPR050306">
    <property type="entry name" value="PfkB_Carbo_kinase"/>
</dbReference>
<dbReference type="Gene3D" id="3.40.1190.20">
    <property type="match status" value="1"/>
</dbReference>
<evidence type="ECO:0000256" key="5">
    <source>
        <dbReference type="ARBA" id="ARBA00022840"/>
    </source>
</evidence>
<name>A0AAU7U9C1_9DEIO</name>
<reference evidence="7" key="1">
    <citation type="submission" date="2024-06" db="EMBL/GenBank/DDBJ databases">
        <title>Draft Genome Sequence of Deinococcus sonorensis Type Strain KR-87, a Biofilm Producing Representative of the Genus Deinococcus.</title>
        <authorList>
            <person name="Boren L.S."/>
            <person name="Grosso R.A."/>
            <person name="Hugenberg-Cox A.N."/>
            <person name="Hill J.T.E."/>
            <person name="Albert C.M."/>
            <person name="Tuohy J.M."/>
        </authorList>
    </citation>
    <scope>NUCLEOTIDE SEQUENCE</scope>
    <source>
        <strain evidence="7">KR-87</strain>
    </source>
</reference>
<dbReference type="AlphaFoldDB" id="A0AAU7U9C1"/>
<dbReference type="InterPro" id="IPR002173">
    <property type="entry name" value="Carboh/pur_kinase_PfkB_CS"/>
</dbReference>
<keyword evidence="4 7" id="KW-0418">Kinase</keyword>
<dbReference type="PANTHER" id="PTHR43085">
    <property type="entry name" value="HEXOKINASE FAMILY MEMBER"/>
    <property type="match status" value="1"/>
</dbReference>
<dbReference type="RefSeq" id="WP_350243108.1">
    <property type="nucleotide sequence ID" value="NZ_CP158299.1"/>
</dbReference>
<sequence>MTDAAPAPALPLIVSAGEALTDLITEGGSRWSAHPGGAGWNVARACAALGVPTAFAGTVGADNFGDEIWESSQRGGLDLRFLQRSPQPTLLAVVYQASPPAYRFMGENSADLHFDPLQLPAGWPAAARWLHLGGVSLARQPLAGTLLTMMEQAQAAGVKISFDPNARIVHRDPAYRPIFERVIRRADLLKFSDEDLRFFFPELDEAGAMRVLRGLNAQAPIVITRGADGATLYHAGGSASLPAPKVTVADTVGAGDALCAGLLVSATRQPQQRWPDHLAFALRVASAACSRPGAYAPTQADVDQLFPTA</sequence>
<dbReference type="InterPro" id="IPR029056">
    <property type="entry name" value="Ribokinase-like"/>
</dbReference>
<dbReference type="PROSITE" id="PS00583">
    <property type="entry name" value="PFKB_KINASES_1"/>
    <property type="match status" value="1"/>
</dbReference>
<dbReference type="InterPro" id="IPR011611">
    <property type="entry name" value="PfkB_dom"/>
</dbReference>
<keyword evidence="2 7" id="KW-0808">Transferase</keyword>
<evidence type="ECO:0000256" key="4">
    <source>
        <dbReference type="ARBA" id="ARBA00022777"/>
    </source>
</evidence>